<dbReference type="OrthoDB" id="9893992at2"/>
<dbReference type="AlphaFoldDB" id="A0A1V6MTV8"/>
<evidence type="ECO:0008006" key="3">
    <source>
        <dbReference type="Google" id="ProtNLM"/>
    </source>
</evidence>
<dbReference type="EMBL" id="MPOH02000011">
    <property type="protein sequence ID" value="OQD55746.1"/>
    <property type="molecule type" value="Genomic_DNA"/>
</dbReference>
<comment type="caution">
    <text evidence="1">The sequence shown here is derived from an EMBL/GenBank/DDBJ whole genome shotgun (WGS) entry which is preliminary data.</text>
</comment>
<name>A0A1V6MTV8_9ACTN</name>
<proteinExistence type="predicted"/>
<dbReference type="STRING" id="114686.BM536_014760"/>
<protein>
    <recommendedName>
        <fullName evidence="3">Acyl-CoA carboxylase subunit epsilon</fullName>
    </recommendedName>
</protein>
<dbReference type="GO" id="GO:0003989">
    <property type="term" value="F:acetyl-CoA carboxylase activity"/>
    <property type="evidence" value="ECO:0007669"/>
    <property type="project" value="InterPro"/>
</dbReference>
<dbReference type="Proteomes" id="UP000184286">
    <property type="component" value="Unassembled WGS sequence"/>
</dbReference>
<gene>
    <name evidence="1" type="ORF">BM536_014760</name>
</gene>
<evidence type="ECO:0000313" key="2">
    <source>
        <dbReference type="Proteomes" id="UP000184286"/>
    </source>
</evidence>
<reference evidence="2" key="1">
    <citation type="submission" date="2016-11" db="EMBL/GenBank/DDBJ databases">
        <authorList>
            <person name="Schniete J.K."/>
            <person name="Salih T."/>
            <person name="Algora Gallardo L."/>
            <person name="Martinez Fernandez S."/>
            <person name="Herron P.R."/>
        </authorList>
    </citation>
    <scope>NUCLEOTIDE SEQUENCE [LARGE SCALE GENOMIC DNA]</scope>
    <source>
        <strain evidence="2">DSM 41896</strain>
    </source>
</reference>
<dbReference type="RefSeq" id="WP_073496872.1">
    <property type="nucleotide sequence ID" value="NZ_JBHVDU010000016.1"/>
</dbReference>
<organism evidence="1 2">
    <name type="scientific">Streptomyces phaeoluteigriseus</name>
    <dbReference type="NCBI Taxonomy" id="114686"/>
    <lineage>
        <taxon>Bacteria</taxon>
        <taxon>Bacillati</taxon>
        <taxon>Actinomycetota</taxon>
        <taxon>Actinomycetes</taxon>
        <taxon>Kitasatosporales</taxon>
        <taxon>Streptomycetaceae</taxon>
        <taxon>Streptomyces</taxon>
        <taxon>Streptomyces aurantiacus group</taxon>
    </lineage>
</organism>
<evidence type="ECO:0000313" key="1">
    <source>
        <dbReference type="EMBL" id="OQD55746.1"/>
    </source>
</evidence>
<dbReference type="GO" id="GO:0004658">
    <property type="term" value="F:propionyl-CoA carboxylase activity"/>
    <property type="evidence" value="ECO:0007669"/>
    <property type="project" value="InterPro"/>
</dbReference>
<sequence>MYTDPPALPLPAGLPAPTFEVTAGEPDMTELAALTLVLYAFTQSRPESTEAARSVAEWWRRRPGEYGTAGSWRDRG</sequence>
<dbReference type="Pfam" id="PF13822">
    <property type="entry name" value="ACC_epsilon"/>
    <property type="match status" value="1"/>
</dbReference>
<dbReference type="InterPro" id="IPR032716">
    <property type="entry name" value="ACC_epsilon"/>
</dbReference>
<reference evidence="1 2" key="2">
    <citation type="submission" date="2017-02" db="EMBL/GenBank/DDBJ databases">
        <title>Draft genome sequence of Streptomyces phaeoluteigriseus type strain DSM41896.</title>
        <authorList>
            <person name="Salih T.S."/>
            <person name="Algora Gallardo L."/>
            <person name="Melo Santos T."/>
            <person name="Filgueira Martinez S."/>
            <person name="Herron P.R."/>
        </authorList>
    </citation>
    <scope>NUCLEOTIDE SEQUENCE [LARGE SCALE GENOMIC DNA]</scope>
    <source>
        <strain evidence="1 2">DSM 41896</strain>
    </source>
</reference>
<accession>A0A1V6MTV8</accession>